<name>Q0WRF2_ARATH</name>
<dbReference type="EMBL" id="AK228358">
    <property type="protein sequence ID" value="BAF00297.1"/>
    <property type="molecule type" value="mRNA"/>
</dbReference>
<dbReference type="AlphaFoldDB" id="Q0WRF2"/>
<organism evidence="1">
    <name type="scientific">Arabidopsis thaliana</name>
    <name type="common">Mouse-ear cress</name>
    <dbReference type="NCBI Taxonomy" id="3702"/>
    <lineage>
        <taxon>Eukaryota</taxon>
        <taxon>Viridiplantae</taxon>
        <taxon>Streptophyta</taxon>
        <taxon>Embryophyta</taxon>
        <taxon>Tracheophyta</taxon>
        <taxon>Spermatophyta</taxon>
        <taxon>Magnoliopsida</taxon>
        <taxon>eudicotyledons</taxon>
        <taxon>Gunneridae</taxon>
        <taxon>Pentapetalae</taxon>
        <taxon>rosids</taxon>
        <taxon>malvids</taxon>
        <taxon>Brassicales</taxon>
        <taxon>Brassicaceae</taxon>
        <taxon>Camelineae</taxon>
        <taxon>Arabidopsis</taxon>
    </lineage>
</organism>
<reference evidence="1" key="1">
    <citation type="submission" date="2006-07" db="EMBL/GenBank/DDBJ databases">
        <title>Large-scale analysis of RIKEN Arabidopsis full-length (RAFL) cDNAs.</title>
        <authorList>
            <person name="Totoki Y."/>
            <person name="Seki M."/>
            <person name="Ishida J."/>
            <person name="Nakajima M."/>
            <person name="Enju A."/>
            <person name="Morosawa T."/>
            <person name="Kamiya A."/>
            <person name="Narusaka M."/>
            <person name="Shin-i T."/>
            <person name="Nakagawa M."/>
            <person name="Sakamoto N."/>
            <person name="Oishi K."/>
            <person name="Kohara Y."/>
            <person name="Kobayashi M."/>
            <person name="Toyoda A."/>
            <person name="Sakaki Y."/>
            <person name="Sakurai T."/>
            <person name="Iida K."/>
            <person name="Akiyama K."/>
            <person name="Satou M."/>
            <person name="Toyoda T."/>
            <person name="Konagaya A."/>
            <person name="Carninci P."/>
            <person name="Kawai J."/>
            <person name="Hayashizaki Y."/>
            <person name="Shinozaki K."/>
        </authorList>
    </citation>
    <scope>NUCLEOTIDE SEQUENCE</scope>
</reference>
<protein>
    <submittedName>
        <fullName evidence="1">Uncharacterized protein</fullName>
    </submittedName>
</protein>
<proteinExistence type="evidence at transcript level"/>
<sequence>MKTKEDCSFPLSKRYFRRKRKLFFFFFLK</sequence>
<evidence type="ECO:0000313" key="1">
    <source>
        <dbReference type="EMBL" id="BAF00297.1"/>
    </source>
</evidence>
<accession>Q0WRF2</accession>